<comment type="caution">
    <text evidence="1">The sequence shown here is derived from an EMBL/GenBank/DDBJ whole genome shotgun (WGS) entry which is preliminary data.</text>
</comment>
<gene>
    <name evidence="1" type="ORF">AWB85_15285</name>
</gene>
<proteinExistence type="predicted"/>
<evidence type="ECO:0000313" key="1">
    <source>
        <dbReference type="EMBL" id="OAT67065.1"/>
    </source>
</evidence>
<evidence type="ECO:0000313" key="2">
    <source>
        <dbReference type="Proteomes" id="UP000186919"/>
    </source>
</evidence>
<organism evidence="1 2">
    <name type="scientific">Mycobacteroides immunogenum</name>
    <dbReference type="NCBI Taxonomy" id="83262"/>
    <lineage>
        <taxon>Bacteria</taxon>
        <taxon>Bacillati</taxon>
        <taxon>Actinomycetota</taxon>
        <taxon>Actinomycetes</taxon>
        <taxon>Mycobacteriales</taxon>
        <taxon>Mycobacteriaceae</taxon>
        <taxon>Mycobacteroides</taxon>
    </lineage>
</organism>
<dbReference type="AlphaFoldDB" id="A0A179V7X9"/>
<accession>A0A179V7X9</accession>
<reference evidence="1 2" key="1">
    <citation type="submission" date="2016-01" db="EMBL/GenBank/DDBJ databases">
        <title>Mycobacterium immunogenum strain CD11_6 genome sequencing and assembly.</title>
        <authorList>
            <person name="Kaur G."/>
            <person name="Nair G.R."/>
            <person name="Mayilraj S."/>
        </authorList>
    </citation>
    <scope>NUCLEOTIDE SEQUENCE [LARGE SCALE GENOMIC DNA]</scope>
    <source>
        <strain evidence="1 2">CD11-6</strain>
    </source>
</reference>
<sequence>MATATEKVVIQAPVGRVYARVSDVTQMGRWSPENIGATLVRGGTACRGTIFDGLNTRGRLRWTTRCEVTVAEENECFAFKVKAIGWGRPLLRFPIATWTYRFQEIDTGTTAVSETWAVGPWPRPVIDAIEHWSADGLTGAEIQRRNMVITLRNLKQGLETETRT</sequence>
<dbReference type="InterPro" id="IPR023393">
    <property type="entry name" value="START-like_dom_sf"/>
</dbReference>
<name>A0A179V7X9_9MYCO</name>
<dbReference type="Pfam" id="PF10604">
    <property type="entry name" value="Polyketide_cyc2"/>
    <property type="match status" value="1"/>
</dbReference>
<dbReference type="Proteomes" id="UP000186919">
    <property type="component" value="Unassembled WGS sequence"/>
</dbReference>
<dbReference type="InterPro" id="IPR019587">
    <property type="entry name" value="Polyketide_cyclase/dehydratase"/>
</dbReference>
<dbReference type="Gene3D" id="3.30.530.20">
    <property type="match status" value="1"/>
</dbReference>
<dbReference type="CDD" id="cd07812">
    <property type="entry name" value="SRPBCC"/>
    <property type="match status" value="1"/>
</dbReference>
<protein>
    <submittedName>
        <fullName evidence="1">Polyketide cyclase</fullName>
    </submittedName>
</protein>
<dbReference type="EMBL" id="LQYE01000031">
    <property type="protein sequence ID" value="OAT67065.1"/>
    <property type="molecule type" value="Genomic_DNA"/>
</dbReference>
<dbReference type="SUPFAM" id="SSF55961">
    <property type="entry name" value="Bet v1-like"/>
    <property type="match status" value="1"/>
</dbReference>